<dbReference type="GO" id="GO:0004467">
    <property type="term" value="F:long-chain fatty acid-CoA ligase activity"/>
    <property type="evidence" value="ECO:0007669"/>
    <property type="project" value="TreeGrafter"/>
</dbReference>
<dbReference type="GO" id="GO:0016020">
    <property type="term" value="C:membrane"/>
    <property type="evidence" value="ECO:0007669"/>
    <property type="project" value="TreeGrafter"/>
</dbReference>
<dbReference type="SUPFAM" id="SSF47336">
    <property type="entry name" value="ACP-like"/>
    <property type="match status" value="1"/>
</dbReference>
<reference evidence="7" key="1">
    <citation type="submission" date="2019-09" db="EMBL/GenBank/DDBJ databases">
        <authorList>
            <person name="Teo W.F.A."/>
            <person name="Duangmal K."/>
        </authorList>
    </citation>
    <scope>NUCLEOTIDE SEQUENCE [LARGE SCALE GENOMIC DNA]</scope>
    <source>
        <strain evidence="7">K81G1</strain>
    </source>
</reference>
<feature type="binding site" evidence="5">
    <location>
        <position position="496"/>
    </location>
    <ligand>
        <name>AMP</name>
        <dbReference type="ChEBI" id="CHEBI:456215"/>
    </ligand>
</feature>
<dbReference type="InterPro" id="IPR020806">
    <property type="entry name" value="PKS_PP-bd"/>
</dbReference>
<dbReference type="SUPFAM" id="SSF56801">
    <property type="entry name" value="Acetyl-CoA synthetase-like"/>
    <property type="match status" value="1"/>
</dbReference>
<organism evidence="7 8">
    <name type="scientific">Amycolatopsis acidicola</name>
    <dbReference type="NCBI Taxonomy" id="2596893"/>
    <lineage>
        <taxon>Bacteria</taxon>
        <taxon>Bacillati</taxon>
        <taxon>Actinomycetota</taxon>
        <taxon>Actinomycetes</taxon>
        <taxon>Pseudonocardiales</taxon>
        <taxon>Pseudonocardiaceae</taxon>
        <taxon>Amycolatopsis</taxon>
    </lineage>
</organism>
<keyword evidence="1 5" id="KW-0596">Phosphopantetheine</keyword>
<dbReference type="NCBIfam" id="NF041592">
    <property type="entry name" value="carboxyl_red"/>
    <property type="match status" value="1"/>
</dbReference>
<evidence type="ECO:0000256" key="5">
    <source>
        <dbReference type="HAMAP-Rule" id="MF_02247"/>
    </source>
</evidence>
<evidence type="ECO:0000256" key="3">
    <source>
        <dbReference type="ARBA" id="ARBA00022741"/>
    </source>
</evidence>
<dbReference type="PANTHER" id="PTHR43272:SF33">
    <property type="entry name" value="AMP-BINDING DOMAIN-CONTAINING PROTEIN-RELATED"/>
    <property type="match status" value="1"/>
</dbReference>
<comment type="domain">
    <text evidence="5">The N-terminal domain likely catalyzes substrate activation by formation of an initial acyl-AMP intermediate, the central region contains the phosphopantetheine attachment site, and the C-terminal domain catalyzes the reduction by NADPH of the intermediate thioester formed from the attack of the phosphopantetheine thiol at the carbonyl carbon of acyl-AMP.</text>
</comment>
<dbReference type="InterPro" id="IPR042099">
    <property type="entry name" value="ANL_N_sf"/>
</dbReference>
<dbReference type="OrthoDB" id="2472181at2"/>
<feature type="binding site" evidence="5">
    <location>
        <position position="376"/>
    </location>
    <ligand>
        <name>AMP</name>
        <dbReference type="ChEBI" id="CHEBI:456215"/>
    </ligand>
</feature>
<comment type="similarity">
    <text evidence="5">Belongs to the ATP-dependent AMP-binding enzyme family. Carboxylic acid reductase subfamily.</text>
</comment>
<dbReference type="InterPro" id="IPR009081">
    <property type="entry name" value="PP-bd_ACP"/>
</dbReference>
<dbReference type="InterPro" id="IPR036736">
    <property type="entry name" value="ACP-like_sf"/>
</dbReference>
<gene>
    <name evidence="5" type="primary">car</name>
    <name evidence="7" type="ORF">FPZ12_025245</name>
</gene>
<name>A0A5N0UWA7_9PSEU</name>
<protein>
    <recommendedName>
        <fullName evidence="5">Carboxylic acid reductase</fullName>
        <shortName evidence="5">CAR</shortName>
        <ecNumber evidence="5">1.2.1.-</ecNumber>
    </recommendedName>
    <alternativeName>
        <fullName evidence="5">ATP/NADPH-dependent carboxylic acid reductase</fullName>
    </alternativeName>
</protein>
<feature type="binding site" evidence="5">
    <location>
        <position position="796"/>
    </location>
    <ligand>
        <name>NADP(+)</name>
        <dbReference type="ChEBI" id="CHEBI:58349"/>
    </ligand>
</feature>
<comment type="function">
    <text evidence="5">Catalyzes the ATP- and NADPH-dependent reduction of carboxylic acids to the corresponding aldehydes.</text>
</comment>
<dbReference type="CDD" id="cd17632">
    <property type="entry name" value="AFD_CAR-like"/>
    <property type="match status" value="1"/>
</dbReference>
<evidence type="ECO:0000313" key="7">
    <source>
        <dbReference type="EMBL" id="KAA9157338.1"/>
    </source>
</evidence>
<dbReference type="GO" id="GO:0031177">
    <property type="term" value="F:phosphopantetheine binding"/>
    <property type="evidence" value="ECO:0007669"/>
    <property type="project" value="UniProtKB-UniRule"/>
</dbReference>
<dbReference type="GO" id="GO:0005524">
    <property type="term" value="F:ATP binding"/>
    <property type="evidence" value="ECO:0007669"/>
    <property type="project" value="UniProtKB-UniRule"/>
</dbReference>
<feature type="binding site" evidence="5">
    <location>
        <position position="942"/>
    </location>
    <ligand>
        <name>NADP(+)</name>
        <dbReference type="ChEBI" id="CHEBI:58349"/>
    </ligand>
</feature>
<dbReference type="PROSITE" id="PS50075">
    <property type="entry name" value="CARRIER"/>
    <property type="match status" value="1"/>
</dbReference>
<sequence>MKAKLRETDPQFTAQLPDEAVKAAASEPGLGLAQTVERIMAGYADRPATAERKTELVTDPASGRGSLRLLPEFTTRTYGELWTQAKQVAADWADAGIVAGDFVATIGFTSSNYEVLDLAATYLGAVSVPLQPSAAVAQLQEIVDETSPRLLAASPSYLDKAVELATKSPARPRLLVFDYHPEVDDERETFTAAAGRLADAGITVRTLDEVLEHGKSLPAASPREPAPGEDPLALLIYTSGSTGAPKGAMYPESMLRKYWTGELPTAEDVPAITISYMPMSHMFGRTTIAATLGRGGLNHFTAKSDLSTLFEDIGLARPTELFAVPRIFDMLFQEYQSELDRREREFADESELDAAVKADLRERFLGGRVTSALVGSAPISPEMKSFAESCLGIPLSEGYGATEFGMAVFDDEVKSPPVLEYKLVDVPELGYYGTDRPYPRGELLLKSVNMFPGYYNRPEVTASVFDEDGFYKTGDIMALTGPGRLVYVDRRNNVQKLSQGEFVTLSKVESVFTANPLIRQIYAYGSGDRPYLLAVIVPAESAVRQAGSPSELKTMLADALQRTAREAGLESYEIPRDFLVETEPFTMANGLLSDIRKLLRPRLRERYGERLEELYTELSRSQNEELRALRRGGPGQPVYETITRAAQALLGCSSSDLDAEAHFTDLGGDSLSALTFSKLLGEIFHVEVPVGVLISPAANLRSIADYVETQRSAEGGRPTFASVHGEDATEIRATDLSLEKFLPAETIEAAASLPRPEGEPKTVLLTGATGYLGRFMCIDWLERFAQHGGKLVCIVRGADDAAAWQRLDSTFDTGDAELIRHFRELAAKHLEVLAGDLGEPGLGLDEKTWARLADEVDVIMHPGALVNHVLPYEQLFGPNVVGTAELIRLAVTRKLKPFTNVSTIGVADQVEPGRFDEIADIRELSAVRRRNDDYANGYSMSKWAGEVLLREANDRCGLPVAVFRSDMILTHSRYTGQLNVPDMFTRLMLSLVATGVAPKSFYRTGPDGAAPKAHYDGLPADFSAEAVNTIGARHTEGYRTYHVLNPHADEISLDTFVDWLVEAGYPVDRVEDYQDWLRRFEKALRELPEAQRRNSLLPLLHAYEQPAEPLRGGVAPATEFRKTVQADKIGAEGDIPHLDAELIVKYITDLEQLGLL</sequence>
<dbReference type="InterPro" id="IPR036291">
    <property type="entry name" value="NAD(P)-bd_dom_sf"/>
</dbReference>
<feature type="binding site" evidence="5">
    <location>
        <position position="938"/>
    </location>
    <ligand>
        <name>NADP(+)</name>
        <dbReference type="ChEBI" id="CHEBI:58349"/>
    </ligand>
</feature>
<comment type="caution">
    <text evidence="7">The sequence shown here is derived from an EMBL/GenBank/DDBJ whole genome shotgun (WGS) entry which is preliminary data.</text>
</comment>
<comment type="catalytic activity">
    <reaction evidence="5">
        <text>a carboxylate + ATP + NADPH + H(+) = an aldehyde + AMP + diphosphate + NADP(+)</text>
        <dbReference type="Rhea" id="RHEA:50916"/>
        <dbReference type="ChEBI" id="CHEBI:15378"/>
        <dbReference type="ChEBI" id="CHEBI:17478"/>
        <dbReference type="ChEBI" id="CHEBI:29067"/>
        <dbReference type="ChEBI" id="CHEBI:30616"/>
        <dbReference type="ChEBI" id="CHEBI:33019"/>
        <dbReference type="ChEBI" id="CHEBI:57783"/>
        <dbReference type="ChEBI" id="CHEBI:58349"/>
        <dbReference type="ChEBI" id="CHEBI:456215"/>
    </reaction>
</comment>
<proteinExistence type="inferred from homology"/>
<feature type="domain" description="Carrier" evidence="6">
    <location>
        <begin position="636"/>
        <end position="711"/>
    </location>
</feature>
<keyword evidence="3 5" id="KW-0547">Nucleotide-binding</keyword>
<comment type="cofactor">
    <cofactor evidence="5">
        <name>pantetheine 4'-phosphate</name>
        <dbReference type="ChEBI" id="CHEBI:47942"/>
    </cofactor>
    <text evidence="5">Binds 1 phosphopantetheine covalently.</text>
</comment>
<dbReference type="Gene3D" id="1.10.1200.10">
    <property type="entry name" value="ACP-like"/>
    <property type="match status" value="1"/>
</dbReference>
<keyword evidence="5" id="KW-0560">Oxidoreductase</keyword>
<feature type="binding site" evidence="5">
    <location>
        <begin position="862"/>
        <end position="864"/>
    </location>
    <ligand>
        <name>NADP(+)</name>
        <dbReference type="ChEBI" id="CHEBI:58349"/>
    </ligand>
</feature>
<dbReference type="SUPFAM" id="SSF51735">
    <property type="entry name" value="NAD(P)-binding Rossmann-fold domains"/>
    <property type="match status" value="1"/>
</dbReference>
<dbReference type="HAMAP" id="MF_02247">
    <property type="entry name" value="Carbox_acid_reduct"/>
    <property type="match status" value="1"/>
</dbReference>
<dbReference type="InterPro" id="IPR046407">
    <property type="entry name" value="CAR"/>
</dbReference>
<dbReference type="Pfam" id="PF00501">
    <property type="entry name" value="AMP-binding"/>
    <property type="match status" value="1"/>
</dbReference>
<dbReference type="GO" id="GO:0050661">
    <property type="term" value="F:NADP binding"/>
    <property type="evidence" value="ECO:0007669"/>
    <property type="project" value="UniProtKB-UniRule"/>
</dbReference>
<dbReference type="GO" id="GO:0016620">
    <property type="term" value="F:oxidoreductase activity, acting on the aldehyde or oxo group of donors, NAD or NADP as acceptor"/>
    <property type="evidence" value="ECO:0007669"/>
    <property type="project" value="UniProtKB-UniRule"/>
</dbReference>
<keyword evidence="2 5" id="KW-0597">Phosphoprotein</keyword>
<feature type="binding site" evidence="5">
    <location>
        <position position="902"/>
    </location>
    <ligand>
        <name>NADP(+)</name>
        <dbReference type="ChEBI" id="CHEBI:58349"/>
    </ligand>
</feature>
<dbReference type="PANTHER" id="PTHR43272">
    <property type="entry name" value="LONG-CHAIN-FATTY-ACID--COA LIGASE"/>
    <property type="match status" value="1"/>
</dbReference>
<dbReference type="InterPro" id="IPR000873">
    <property type="entry name" value="AMP-dep_synth/lig_dom"/>
</dbReference>
<keyword evidence="4 5" id="KW-0067">ATP-binding</keyword>
<dbReference type="AlphaFoldDB" id="A0A5N0UWA7"/>
<keyword evidence="8" id="KW-1185">Reference proteome</keyword>
<feature type="binding site" evidence="5">
    <location>
        <begin position="769"/>
        <end position="772"/>
    </location>
    <ligand>
        <name>NADP(+)</name>
        <dbReference type="ChEBI" id="CHEBI:58349"/>
    </ligand>
</feature>
<dbReference type="Gene3D" id="3.40.50.12780">
    <property type="entry name" value="N-terminal domain of ligase-like"/>
    <property type="match status" value="1"/>
</dbReference>
<dbReference type="InterPro" id="IPR013120">
    <property type="entry name" value="FAR_NAD-bd"/>
</dbReference>
<feature type="binding site" evidence="5">
    <location>
        <position position="475"/>
    </location>
    <ligand>
        <name>AMP</name>
        <dbReference type="ChEBI" id="CHEBI:456215"/>
    </ligand>
</feature>
<evidence type="ECO:0000256" key="1">
    <source>
        <dbReference type="ARBA" id="ARBA00022450"/>
    </source>
</evidence>
<feature type="binding site" evidence="5">
    <location>
        <position position="402"/>
    </location>
    <ligand>
        <name>AMP</name>
        <dbReference type="ChEBI" id="CHEBI:456215"/>
    </ligand>
</feature>
<dbReference type="Proteomes" id="UP000319769">
    <property type="component" value="Unassembled WGS sequence"/>
</dbReference>
<comment type="caution">
    <text evidence="5">Lacks conserved residue(s) required for the propagation of feature annotation.</text>
</comment>
<evidence type="ECO:0000256" key="4">
    <source>
        <dbReference type="ARBA" id="ARBA00022840"/>
    </source>
</evidence>
<dbReference type="Pfam" id="PF07993">
    <property type="entry name" value="NAD_binding_4"/>
    <property type="match status" value="1"/>
</dbReference>
<feature type="modified residue" description="O-(pantetheine 4'-phosphoryl)serine" evidence="5">
    <location>
        <position position="670"/>
    </location>
</feature>
<feature type="binding site" evidence="5">
    <location>
        <begin position="397"/>
        <end position="398"/>
    </location>
    <ligand>
        <name>AMP</name>
        <dbReference type="ChEBI" id="CHEBI:456215"/>
    </ligand>
</feature>
<evidence type="ECO:0000259" key="6">
    <source>
        <dbReference type="PROSITE" id="PS50075"/>
    </source>
</evidence>
<dbReference type="Pfam" id="PF00550">
    <property type="entry name" value="PP-binding"/>
    <property type="match status" value="1"/>
</dbReference>
<evidence type="ECO:0000256" key="2">
    <source>
        <dbReference type="ARBA" id="ARBA00022553"/>
    </source>
</evidence>
<dbReference type="InterPro" id="IPR010080">
    <property type="entry name" value="Thioester_reductase-like_dom"/>
</dbReference>
<dbReference type="PROSITE" id="PS00455">
    <property type="entry name" value="AMP_BINDING"/>
    <property type="match status" value="1"/>
</dbReference>
<evidence type="ECO:0000313" key="8">
    <source>
        <dbReference type="Proteomes" id="UP000319769"/>
    </source>
</evidence>
<dbReference type="EMBL" id="VMNW02000042">
    <property type="protein sequence ID" value="KAA9157338.1"/>
    <property type="molecule type" value="Genomic_DNA"/>
</dbReference>
<dbReference type="Gene3D" id="3.40.50.720">
    <property type="entry name" value="NAD(P)-binding Rossmann-like Domain"/>
    <property type="match status" value="1"/>
</dbReference>
<keyword evidence="5" id="KW-0521">NADP</keyword>
<dbReference type="NCBIfam" id="TIGR01746">
    <property type="entry name" value="Thioester-redct"/>
    <property type="match status" value="1"/>
</dbReference>
<feature type="binding site" evidence="5">
    <location>
        <position position="965"/>
    </location>
    <ligand>
        <name>NADP(+)</name>
        <dbReference type="ChEBI" id="CHEBI:58349"/>
    </ligand>
</feature>
<feature type="binding site" evidence="5">
    <location>
        <position position="806"/>
    </location>
    <ligand>
        <name>NADP(+)</name>
        <dbReference type="ChEBI" id="CHEBI:58349"/>
    </ligand>
</feature>
<dbReference type="EC" id="1.2.1.-" evidence="5"/>
<dbReference type="CDD" id="cd05235">
    <property type="entry name" value="SDR_e1"/>
    <property type="match status" value="1"/>
</dbReference>
<accession>A0A5N0UWA7</accession>
<feature type="binding site" evidence="5">
    <location>
        <position position="281"/>
    </location>
    <ligand>
        <name>AMP</name>
        <dbReference type="ChEBI" id="CHEBI:456215"/>
    </ligand>
</feature>
<dbReference type="InterPro" id="IPR020845">
    <property type="entry name" value="AMP-binding_CS"/>
</dbReference>
<feature type="binding site" evidence="5">
    <location>
        <begin position="487"/>
        <end position="490"/>
    </location>
    <ligand>
        <name>AMP</name>
        <dbReference type="ChEBI" id="CHEBI:456215"/>
    </ligand>
</feature>
<feature type="binding site" evidence="5">
    <location>
        <position position="597"/>
    </location>
    <ligand>
        <name>AMP</name>
        <dbReference type="ChEBI" id="CHEBI:456215"/>
    </ligand>
</feature>
<dbReference type="SMART" id="SM00823">
    <property type="entry name" value="PKS_PP"/>
    <property type="match status" value="1"/>
</dbReference>